<dbReference type="AlphaFoldDB" id="A0A2S5SV80"/>
<evidence type="ECO:0000313" key="9">
    <source>
        <dbReference type="Proteomes" id="UP000238605"/>
    </source>
</evidence>
<feature type="transmembrane region" description="Helical" evidence="6">
    <location>
        <begin position="127"/>
        <end position="146"/>
    </location>
</feature>
<dbReference type="OrthoDB" id="9799649at2"/>
<dbReference type="InterPro" id="IPR058533">
    <property type="entry name" value="Cation_efflux_TM"/>
</dbReference>
<dbReference type="EMBL" id="PSNX01000006">
    <property type="protein sequence ID" value="PPE66616.1"/>
    <property type="molecule type" value="Genomic_DNA"/>
</dbReference>
<dbReference type="Gene3D" id="1.20.1510.10">
    <property type="entry name" value="Cation efflux protein transmembrane domain"/>
    <property type="match status" value="1"/>
</dbReference>
<feature type="transmembrane region" description="Helical" evidence="6">
    <location>
        <begin position="185"/>
        <end position="202"/>
    </location>
</feature>
<organism evidence="8 9">
    <name type="scientific">Caldimonas caldifontis</name>
    <dbReference type="NCBI Taxonomy" id="1452508"/>
    <lineage>
        <taxon>Bacteria</taxon>
        <taxon>Pseudomonadati</taxon>
        <taxon>Pseudomonadota</taxon>
        <taxon>Betaproteobacteria</taxon>
        <taxon>Burkholderiales</taxon>
        <taxon>Sphaerotilaceae</taxon>
        <taxon>Caldimonas</taxon>
    </lineage>
</organism>
<dbReference type="SUPFAM" id="SSF55008">
    <property type="entry name" value="HMA, heavy metal-associated domain"/>
    <property type="match status" value="1"/>
</dbReference>
<dbReference type="GO" id="GO:0005385">
    <property type="term" value="F:zinc ion transmembrane transporter activity"/>
    <property type="evidence" value="ECO:0007669"/>
    <property type="project" value="TreeGrafter"/>
</dbReference>
<evidence type="ECO:0000313" key="8">
    <source>
        <dbReference type="EMBL" id="PPE66616.1"/>
    </source>
</evidence>
<dbReference type="PANTHER" id="PTHR11562">
    <property type="entry name" value="CATION EFFLUX PROTEIN/ ZINC TRANSPORTER"/>
    <property type="match status" value="1"/>
</dbReference>
<feature type="domain" description="Cation efflux protein transmembrane" evidence="7">
    <location>
        <begin position="186"/>
        <end position="297"/>
    </location>
</feature>
<name>A0A2S5SV80_9BURK</name>
<evidence type="ECO:0000259" key="7">
    <source>
        <dbReference type="Pfam" id="PF01545"/>
    </source>
</evidence>
<dbReference type="SUPFAM" id="SSF161111">
    <property type="entry name" value="Cation efflux protein transmembrane domain-like"/>
    <property type="match status" value="1"/>
</dbReference>
<evidence type="ECO:0000256" key="4">
    <source>
        <dbReference type="ARBA" id="ARBA00022989"/>
    </source>
</evidence>
<dbReference type="InterPro" id="IPR050681">
    <property type="entry name" value="CDF/SLC30A"/>
</dbReference>
<keyword evidence="5 6" id="KW-0472">Membrane</keyword>
<feature type="transmembrane region" description="Helical" evidence="6">
    <location>
        <begin position="255"/>
        <end position="272"/>
    </location>
</feature>
<feature type="domain" description="Cation efflux protein transmembrane" evidence="7">
    <location>
        <begin position="129"/>
        <end position="172"/>
    </location>
</feature>
<feature type="transmembrane region" description="Helical" evidence="6">
    <location>
        <begin position="278"/>
        <end position="296"/>
    </location>
</feature>
<evidence type="ECO:0000256" key="1">
    <source>
        <dbReference type="ARBA" id="ARBA00004141"/>
    </source>
</evidence>
<comment type="subcellular location">
    <subcellularLocation>
        <location evidence="1">Membrane</location>
        <topology evidence="1">Multi-pass membrane protein</topology>
    </subcellularLocation>
</comment>
<dbReference type="PANTHER" id="PTHR11562:SF17">
    <property type="entry name" value="RE54080P-RELATED"/>
    <property type="match status" value="1"/>
</dbReference>
<keyword evidence="9" id="KW-1185">Reference proteome</keyword>
<dbReference type="Proteomes" id="UP000238605">
    <property type="component" value="Unassembled WGS sequence"/>
</dbReference>
<keyword evidence="3" id="KW-0813">Transport</keyword>
<evidence type="ECO:0000256" key="2">
    <source>
        <dbReference type="ARBA" id="ARBA00022692"/>
    </source>
</evidence>
<dbReference type="GO" id="GO:0005886">
    <property type="term" value="C:plasma membrane"/>
    <property type="evidence" value="ECO:0007669"/>
    <property type="project" value="TreeGrafter"/>
</dbReference>
<feature type="transmembrane region" description="Helical" evidence="6">
    <location>
        <begin position="214"/>
        <end position="234"/>
    </location>
</feature>
<sequence length="300" mass="31866">MTMTDECQKSCGCASERKAESMTGATPTGTGRMSLFSVPKMDCPSEERMIRLALENTSGLAALEFDLGKRELRVFHDGPVEPIASKLESLGLGARLIASTESNGPHTVDGQSDSQPSSEQESRALKWLLAINAAMFVVEVTTGWIAQSTGLMADSLDMFADAAVYGLALYAVGRHTGHQLKAARLSGWLQLLLALGAMSEVLRRFVFGSEPEPPLMIGIALVALIANVTCLVLISSHRKGGAHMKASWIFSTNDVLANLGVIAAGALVAWTGSRYPDLVIGSLIALLVLNGARRILRLGA</sequence>
<dbReference type="InterPro" id="IPR027469">
    <property type="entry name" value="Cation_efflux_TMD_sf"/>
</dbReference>
<dbReference type="Pfam" id="PF01545">
    <property type="entry name" value="Cation_efflux"/>
    <property type="match status" value="2"/>
</dbReference>
<feature type="transmembrane region" description="Helical" evidence="6">
    <location>
        <begin position="158"/>
        <end position="173"/>
    </location>
</feature>
<evidence type="ECO:0000256" key="5">
    <source>
        <dbReference type="ARBA" id="ARBA00023136"/>
    </source>
</evidence>
<accession>A0A2S5SV80</accession>
<proteinExistence type="predicted"/>
<keyword evidence="3" id="KW-0862">Zinc</keyword>
<dbReference type="InterPro" id="IPR036163">
    <property type="entry name" value="HMA_dom_sf"/>
</dbReference>
<keyword evidence="4 6" id="KW-1133">Transmembrane helix</keyword>
<keyword evidence="3" id="KW-0864">Zinc transport</keyword>
<evidence type="ECO:0000256" key="3">
    <source>
        <dbReference type="ARBA" id="ARBA00022906"/>
    </source>
</evidence>
<gene>
    <name evidence="8" type="ORF">C1704_08070</name>
</gene>
<dbReference type="GO" id="GO:0046872">
    <property type="term" value="F:metal ion binding"/>
    <property type="evidence" value="ECO:0007669"/>
    <property type="project" value="InterPro"/>
</dbReference>
<reference evidence="8 9" key="1">
    <citation type="submission" date="2018-02" db="EMBL/GenBank/DDBJ databases">
        <title>Reclassifiation of [Polyangium] brachysporum DSM 7029 as Guopingzhaonella breviflexa gen. nov., sp. nov., a member of the family Comamonadaceae.</title>
        <authorList>
            <person name="Tang B."/>
        </authorList>
    </citation>
    <scope>NUCLEOTIDE SEQUENCE [LARGE SCALE GENOMIC DNA]</scope>
    <source>
        <strain evidence="8 9">BCRC 80649</strain>
    </source>
</reference>
<keyword evidence="3" id="KW-0406">Ion transport</keyword>
<comment type="caution">
    <text evidence="8">The sequence shown here is derived from an EMBL/GenBank/DDBJ whole genome shotgun (WGS) entry which is preliminary data.</text>
</comment>
<protein>
    <submittedName>
        <fullName evidence="8">Sodium:proton antiporter</fullName>
    </submittedName>
</protein>
<keyword evidence="2 6" id="KW-0812">Transmembrane</keyword>
<evidence type="ECO:0000256" key="6">
    <source>
        <dbReference type="SAM" id="Phobius"/>
    </source>
</evidence>